<feature type="domain" description="F-box" evidence="1">
    <location>
        <begin position="33"/>
        <end position="78"/>
    </location>
</feature>
<dbReference type="InterPro" id="IPR032675">
    <property type="entry name" value="LRR_dom_sf"/>
</dbReference>
<reference evidence="2 3" key="1">
    <citation type="submission" date="2018-11" db="EMBL/GenBank/DDBJ databases">
        <title>Genome assembly of Steccherinum ochraceum LE-BIN_3174, the white-rot fungus of the Steccherinaceae family (The Residual Polyporoid clade, Polyporales, Basidiomycota).</title>
        <authorList>
            <person name="Fedorova T.V."/>
            <person name="Glazunova O.A."/>
            <person name="Landesman E.O."/>
            <person name="Moiseenko K.V."/>
            <person name="Psurtseva N.V."/>
            <person name="Savinova O.S."/>
            <person name="Shakhova N.V."/>
            <person name="Tyazhelova T.V."/>
            <person name="Vasina D.V."/>
        </authorList>
    </citation>
    <scope>NUCLEOTIDE SEQUENCE [LARGE SCALE GENOMIC DNA]</scope>
    <source>
        <strain evidence="2 3">LE-BIN_3174</strain>
    </source>
</reference>
<keyword evidence="3" id="KW-1185">Reference proteome</keyword>
<evidence type="ECO:0000313" key="2">
    <source>
        <dbReference type="EMBL" id="TCD68610.1"/>
    </source>
</evidence>
<dbReference type="Proteomes" id="UP000292702">
    <property type="component" value="Unassembled WGS sequence"/>
</dbReference>
<dbReference type="SUPFAM" id="SSF81383">
    <property type="entry name" value="F-box domain"/>
    <property type="match status" value="1"/>
</dbReference>
<dbReference type="EMBL" id="RWJN01000061">
    <property type="protein sequence ID" value="TCD68610.1"/>
    <property type="molecule type" value="Genomic_DNA"/>
</dbReference>
<dbReference type="InterPro" id="IPR001810">
    <property type="entry name" value="F-box_dom"/>
</dbReference>
<proteinExistence type="predicted"/>
<evidence type="ECO:0000313" key="3">
    <source>
        <dbReference type="Proteomes" id="UP000292702"/>
    </source>
</evidence>
<comment type="caution">
    <text evidence="2">The sequence shown here is derived from an EMBL/GenBank/DDBJ whole genome shotgun (WGS) entry which is preliminary data.</text>
</comment>
<protein>
    <recommendedName>
        <fullName evidence="1">F-box domain-containing protein</fullName>
    </recommendedName>
</protein>
<sequence>MDTQECNPQASAHPATSLPVPMLAAMQAPLPIASFNTPLPPEVFDNIIDQLDFKNLKKLSVVSKSWLYSTRRHIFHHIRLHTYHNEEDNRTASTHDLPTFVIMLQGSPQISPYLQHLHLSGLIFLTSLVRAVEMLVQLKTLTLGGVEINHKSNTPLPEPASKSRTLKKLVMSSIRLRNFPSAWSVKLVILSMFSSVSQLHVAGTCLADHDHSWIEHSIPDASRLIDAIGYRNFSNSMFTSPVEGACVDILMHSLELSNTNTEEGGTLCIPAWPFFSCAEIRNTNIYDGLWACLPPNRVRTLEFMLNIDVPPSLIVRILFKCRDLPSLKTVVFRYPRRAGDVAGSVEVLEALGKVKALRKIVVDMGYWDNWVPAFAQDMHHAFKEVSRGSKQCEVEILHCGERVDRKSWKSVVPKPLDTDYHDMMPGVFGRTVAF</sequence>
<organism evidence="2 3">
    <name type="scientific">Steccherinum ochraceum</name>
    <dbReference type="NCBI Taxonomy" id="92696"/>
    <lineage>
        <taxon>Eukaryota</taxon>
        <taxon>Fungi</taxon>
        <taxon>Dikarya</taxon>
        <taxon>Basidiomycota</taxon>
        <taxon>Agaricomycotina</taxon>
        <taxon>Agaricomycetes</taxon>
        <taxon>Polyporales</taxon>
        <taxon>Steccherinaceae</taxon>
        <taxon>Steccherinum</taxon>
    </lineage>
</organism>
<name>A0A4R0RJ23_9APHY</name>
<dbReference type="Gene3D" id="3.80.10.10">
    <property type="entry name" value="Ribonuclease Inhibitor"/>
    <property type="match status" value="1"/>
</dbReference>
<dbReference type="AlphaFoldDB" id="A0A4R0RJ23"/>
<evidence type="ECO:0000259" key="1">
    <source>
        <dbReference type="PROSITE" id="PS50181"/>
    </source>
</evidence>
<dbReference type="InterPro" id="IPR036047">
    <property type="entry name" value="F-box-like_dom_sf"/>
</dbReference>
<dbReference type="SMART" id="SM00256">
    <property type="entry name" value="FBOX"/>
    <property type="match status" value="1"/>
</dbReference>
<gene>
    <name evidence="2" type="ORF">EIP91_010265</name>
</gene>
<accession>A0A4R0RJ23</accession>
<dbReference type="Pfam" id="PF00646">
    <property type="entry name" value="F-box"/>
    <property type="match status" value="1"/>
</dbReference>
<dbReference type="PROSITE" id="PS50181">
    <property type="entry name" value="FBOX"/>
    <property type="match status" value="1"/>
</dbReference>
<dbReference type="SUPFAM" id="SSF52047">
    <property type="entry name" value="RNI-like"/>
    <property type="match status" value="1"/>
</dbReference>